<evidence type="ECO:0000313" key="2">
    <source>
        <dbReference type="EMBL" id="KAG2576208.1"/>
    </source>
</evidence>
<organism evidence="2 3">
    <name type="scientific">Panicum virgatum</name>
    <name type="common">Blackwell switchgrass</name>
    <dbReference type="NCBI Taxonomy" id="38727"/>
    <lineage>
        <taxon>Eukaryota</taxon>
        <taxon>Viridiplantae</taxon>
        <taxon>Streptophyta</taxon>
        <taxon>Embryophyta</taxon>
        <taxon>Tracheophyta</taxon>
        <taxon>Spermatophyta</taxon>
        <taxon>Magnoliopsida</taxon>
        <taxon>Liliopsida</taxon>
        <taxon>Poales</taxon>
        <taxon>Poaceae</taxon>
        <taxon>PACMAD clade</taxon>
        <taxon>Panicoideae</taxon>
        <taxon>Panicodae</taxon>
        <taxon>Paniceae</taxon>
        <taxon>Panicinae</taxon>
        <taxon>Panicum</taxon>
        <taxon>Panicum sect. Hiantes</taxon>
    </lineage>
</organism>
<evidence type="ECO:0000256" key="1">
    <source>
        <dbReference type="SAM" id="MobiDB-lite"/>
    </source>
</evidence>
<dbReference type="Proteomes" id="UP000823388">
    <property type="component" value="Chromosome 6N"/>
</dbReference>
<accession>A0A8T0QT13</accession>
<name>A0A8T0QT13_PANVG</name>
<proteinExistence type="predicted"/>
<evidence type="ECO:0000313" key="3">
    <source>
        <dbReference type="Proteomes" id="UP000823388"/>
    </source>
</evidence>
<gene>
    <name evidence="2" type="ORF">PVAP13_6NG014493</name>
</gene>
<keyword evidence="3" id="KW-1185">Reference proteome</keyword>
<comment type="caution">
    <text evidence="2">The sequence shown here is derived from an EMBL/GenBank/DDBJ whole genome shotgun (WGS) entry which is preliminary data.</text>
</comment>
<protein>
    <submittedName>
        <fullName evidence="2">Uncharacterized protein</fullName>
    </submittedName>
</protein>
<dbReference type="AlphaFoldDB" id="A0A8T0QT13"/>
<reference evidence="2" key="1">
    <citation type="submission" date="2020-05" db="EMBL/GenBank/DDBJ databases">
        <title>WGS assembly of Panicum virgatum.</title>
        <authorList>
            <person name="Lovell J.T."/>
            <person name="Jenkins J."/>
            <person name="Shu S."/>
            <person name="Juenger T.E."/>
            <person name="Schmutz J."/>
        </authorList>
    </citation>
    <scope>NUCLEOTIDE SEQUENCE</scope>
    <source>
        <strain evidence="2">AP13</strain>
    </source>
</reference>
<dbReference type="EMBL" id="CM029048">
    <property type="protein sequence ID" value="KAG2576208.1"/>
    <property type="molecule type" value="Genomic_DNA"/>
</dbReference>
<feature type="region of interest" description="Disordered" evidence="1">
    <location>
        <begin position="1"/>
        <end position="21"/>
    </location>
</feature>
<sequence length="101" mass="11035">MLPPHSPLHRAPISFSSENQLRRRPAAWESDEVADSCGWRGRALTGGAWVRYGREVRGRDAIGIGIRPDPGFVPLWRPGLAHKTGPSLLGFVLPIDPSISS</sequence>